<dbReference type="Ensembl" id="ENSSGRT00000073522.1">
    <property type="protein sequence ID" value="ENSSGRP00000068996.1"/>
    <property type="gene ID" value="ENSSGRG00000035322.1"/>
</dbReference>
<feature type="domain" description="Macro" evidence="2">
    <location>
        <begin position="60"/>
        <end position="244"/>
    </location>
</feature>
<name>A0A672PYG8_SINGR</name>
<reference evidence="3" key="2">
    <citation type="submission" date="2025-09" db="UniProtKB">
        <authorList>
            <consortium name="Ensembl"/>
        </authorList>
    </citation>
    <scope>IDENTIFICATION</scope>
</reference>
<keyword evidence="4" id="KW-1185">Reference proteome</keyword>
<reference evidence="3" key="1">
    <citation type="submission" date="2025-08" db="UniProtKB">
        <authorList>
            <consortium name="Ensembl"/>
        </authorList>
    </citation>
    <scope>IDENTIFICATION</scope>
</reference>
<dbReference type="AlphaFoldDB" id="A0A672PYG8"/>
<accession>A0A672PYG8</accession>
<dbReference type="PANTHER" id="PTHR11106:SF111">
    <property type="entry name" value="MACRO DOMAIN-CONTAINING PROTEIN"/>
    <property type="match status" value="1"/>
</dbReference>
<dbReference type="InterPro" id="IPR043472">
    <property type="entry name" value="Macro_dom-like"/>
</dbReference>
<dbReference type="OMA" id="THCGVDA"/>
<protein>
    <recommendedName>
        <fullName evidence="2">Macro domain-containing protein</fullName>
    </recommendedName>
</protein>
<keyword evidence="1" id="KW-0812">Transmembrane</keyword>
<dbReference type="Pfam" id="PF01661">
    <property type="entry name" value="Macro"/>
    <property type="match status" value="1"/>
</dbReference>
<dbReference type="InterPro" id="IPR002589">
    <property type="entry name" value="Macro_dom"/>
</dbReference>
<dbReference type="Gene3D" id="3.40.220.10">
    <property type="entry name" value="Leucine Aminopeptidase, subunit E, domain 1"/>
    <property type="match status" value="1"/>
</dbReference>
<dbReference type="PROSITE" id="PS51154">
    <property type="entry name" value="MACRO"/>
    <property type="match status" value="1"/>
</dbReference>
<dbReference type="SUPFAM" id="SSF52949">
    <property type="entry name" value="Macro domain-like"/>
    <property type="match status" value="1"/>
</dbReference>
<keyword evidence="1" id="KW-1133">Transmembrane helix</keyword>
<proteinExistence type="predicted"/>
<keyword evidence="1" id="KW-0472">Membrane</keyword>
<evidence type="ECO:0000313" key="3">
    <source>
        <dbReference type="Ensembl" id="ENSSGRP00000068996.1"/>
    </source>
</evidence>
<dbReference type="InParanoid" id="A0A672PYG8"/>
<organism evidence="3 4">
    <name type="scientific">Sinocyclocheilus grahami</name>
    <name type="common">Dianchi golden-line fish</name>
    <name type="synonym">Barbus grahami</name>
    <dbReference type="NCBI Taxonomy" id="75366"/>
    <lineage>
        <taxon>Eukaryota</taxon>
        <taxon>Metazoa</taxon>
        <taxon>Chordata</taxon>
        <taxon>Craniata</taxon>
        <taxon>Vertebrata</taxon>
        <taxon>Euteleostomi</taxon>
        <taxon>Actinopterygii</taxon>
        <taxon>Neopterygii</taxon>
        <taxon>Teleostei</taxon>
        <taxon>Ostariophysi</taxon>
        <taxon>Cypriniformes</taxon>
        <taxon>Cyprinidae</taxon>
        <taxon>Cyprininae</taxon>
        <taxon>Sinocyclocheilus</taxon>
    </lineage>
</organism>
<dbReference type="PANTHER" id="PTHR11106">
    <property type="entry name" value="GANGLIOSIDE INDUCED DIFFERENTIATION ASSOCIATED PROTEIN 2-RELATED"/>
    <property type="match status" value="1"/>
</dbReference>
<evidence type="ECO:0000259" key="2">
    <source>
        <dbReference type="PROSITE" id="PS51154"/>
    </source>
</evidence>
<sequence length="273" mass="30194">MSDIEQNVMPLVAGHAAILGKCKSAFCHAVKEKFNCTAILHNVEEAGSFGRHTSGDWSAEMRYSAKLSNRVEVSVWKDDLTRHKVDAVVNAANEKLNHGGGLAQALSECGGPMIQKWSDDIIQKCGKVKTGEAVLTRAGKLPCSYIIHAVGPKVSQNPSKKDVNRAAPLLSNTVISILQTVVSQNITSVAIPALSSGLFNFPRDYAVKEFAKQNTKKKLDVNLVVFPKDNEMMEVIYANYILCFSVFEPSFSIFILIMFYFHPPHKYFVQHSF</sequence>
<dbReference type="CDD" id="cd02907">
    <property type="entry name" value="Macro_Af1521_BAL-like"/>
    <property type="match status" value="1"/>
</dbReference>
<dbReference type="SMART" id="SM00506">
    <property type="entry name" value="A1pp"/>
    <property type="match status" value="1"/>
</dbReference>
<evidence type="ECO:0000313" key="4">
    <source>
        <dbReference type="Proteomes" id="UP000472262"/>
    </source>
</evidence>
<evidence type="ECO:0000256" key="1">
    <source>
        <dbReference type="SAM" id="Phobius"/>
    </source>
</evidence>
<feature type="transmembrane region" description="Helical" evidence="1">
    <location>
        <begin position="237"/>
        <end position="261"/>
    </location>
</feature>
<dbReference type="Proteomes" id="UP000472262">
    <property type="component" value="Unassembled WGS sequence"/>
</dbReference>